<keyword evidence="3" id="KW-1185">Reference proteome</keyword>
<proteinExistence type="predicted"/>
<keyword evidence="1" id="KW-0732">Signal</keyword>
<dbReference type="GO" id="GO:0004674">
    <property type="term" value="F:protein serine/threonine kinase activity"/>
    <property type="evidence" value="ECO:0007669"/>
    <property type="project" value="UniProtKB-KW"/>
</dbReference>
<dbReference type="EMBL" id="MVHV01000023">
    <property type="protein sequence ID" value="ORA79268.1"/>
    <property type="molecule type" value="Genomic_DNA"/>
</dbReference>
<dbReference type="Proteomes" id="UP000243140">
    <property type="component" value="Unassembled WGS sequence"/>
</dbReference>
<accession>A0ABX3SPM1</accession>
<dbReference type="RefSeq" id="WP_071508733.1">
    <property type="nucleotide sequence ID" value="NZ_CP060015.1"/>
</dbReference>
<protein>
    <submittedName>
        <fullName evidence="2">Serine/threonine protein kinase</fullName>
    </submittedName>
</protein>
<evidence type="ECO:0000313" key="2">
    <source>
        <dbReference type="EMBL" id="ORA79268.1"/>
    </source>
</evidence>
<evidence type="ECO:0000256" key="1">
    <source>
        <dbReference type="SAM" id="SignalP"/>
    </source>
</evidence>
<keyword evidence="2" id="KW-0723">Serine/threonine-protein kinase</keyword>
<name>A0ABX3SPM1_MYCMA</name>
<sequence>MSHLRNALRAAAATVLMGSFAFAGTAAATADPTNTGNSADINTLAGSLSKGYGLNNCTAQNLTSGELAALTCGQSPDPNGPVQAKYVLFSTGDDLAGSFKASIKDDVLTACGDSGQSPTTWHQGSSTTNSGQVACGTYQNAAEIIWTTDSKNILSYIRASNTDVPAIYQWWRTNG</sequence>
<feature type="signal peptide" evidence="1">
    <location>
        <begin position="1"/>
        <end position="23"/>
    </location>
</feature>
<feature type="chain" id="PRO_5045501008" evidence="1">
    <location>
        <begin position="24"/>
        <end position="175"/>
    </location>
</feature>
<gene>
    <name evidence="2" type="ORF">BST29_19470</name>
</gene>
<organism evidence="2 3">
    <name type="scientific">Mycobacterium malmoense</name>
    <dbReference type="NCBI Taxonomy" id="1780"/>
    <lineage>
        <taxon>Bacteria</taxon>
        <taxon>Bacillati</taxon>
        <taxon>Actinomycetota</taxon>
        <taxon>Actinomycetes</taxon>
        <taxon>Mycobacteriales</taxon>
        <taxon>Mycobacteriaceae</taxon>
        <taxon>Mycobacterium</taxon>
    </lineage>
</organism>
<comment type="caution">
    <text evidence="2">The sequence shown here is derived from an EMBL/GenBank/DDBJ whole genome shotgun (WGS) entry which is preliminary data.</text>
</comment>
<keyword evidence="2" id="KW-0418">Kinase</keyword>
<evidence type="ECO:0000313" key="3">
    <source>
        <dbReference type="Proteomes" id="UP000243140"/>
    </source>
</evidence>
<keyword evidence="2" id="KW-0808">Transferase</keyword>
<reference evidence="2 3" key="1">
    <citation type="submission" date="2017-02" db="EMBL/GenBank/DDBJ databases">
        <title>The new phylogeny of genus Mycobacterium.</title>
        <authorList>
            <person name="Tortoli E."/>
            <person name="Trovato A."/>
            <person name="Cirillo D.M."/>
        </authorList>
    </citation>
    <scope>NUCLEOTIDE SEQUENCE [LARGE SCALE GENOMIC DNA]</scope>
    <source>
        <strain evidence="2 3">IP1130001</strain>
    </source>
</reference>